<sequence>MDFVSLILHQEKVPARHYHVHNVELISRFAGLVKSFEPKPLVVFSGDSFSPSLEASLLKGEHMVPFLNHLNVDVACYGNHDFDFGETRLVELSRKVHFPWVLSNVTRVTENGDISREPLACGGRYITRTVQGYKVGFIGLAGT</sequence>
<dbReference type="PANTHER" id="PTHR11575:SF41">
    <property type="entry name" value="PUTATIVE (AFU_ORTHOLOGUE AFUA_1G01160)-RELATED"/>
    <property type="match status" value="1"/>
</dbReference>
<gene>
    <name evidence="1" type="ORF">AFUB_100180</name>
</gene>
<dbReference type="EMBL" id="DS499603">
    <property type="protein sequence ID" value="EDP47416.1"/>
    <property type="molecule type" value="Genomic_DNA"/>
</dbReference>
<accession>B0YES2</accession>
<name>B0YES2_ASPFC</name>
<dbReference type="OrthoDB" id="10252235at2759"/>
<evidence type="ECO:0000313" key="1">
    <source>
        <dbReference type="EMBL" id="EDP47416.1"/>
    </source>
</evidence>
<dbReference type="SUPFAM" id="SSF56300">
    <property type="entry name" value="Metallo-dependent phosphatases"/>
    <property type="match status" value="1"/>
</dbReference>
<dbReference type="GO" id="GO:0009166">
    <property type="term" value="P:nucleotide catabolic process"/>
    <property type="evidence" value="ECO:0007669"/>
    <property type="project" value="InterPro"/>
</dbReference>
<dbReference type="Proteomes" id="UP000001699">
    <property type="component" value="Unassembled WGS sequence"/>
</dbReference>
<proteinExistence type="predicted"/>
<dbReference type="VEuPathDB" id="FungiDB:AFUB_100180"/>
<dbReference type="InterPro" id="IPR029052">
    <property type="entry name" value="Metallo-depent_PP-like"/>
</dbReference>
<dbReference type="Gene3D" id="3.60.21.10">
    <property type="match status" value="1"/>
</dbReference>
<evidence type="ECO:0000313" key="2">
    <source>
        <dbReference type="Proteomes" id="UP000001699"/>
    </source>
</evidence>
<protein>
    <submittedName>
        <fullName evidence="1">Nucleotidase, putative</fullName>
    </submittedName>
</protein>
<dbReference type="GO" id="GO:0016787">
    <property type="term" value="F:hydrolase activity"/>
    <property type="evidence" value="ECO:0007669"/>
    <property type="project" value="InterPro"/>
</dbReference>
<reference evidence="1 2" key="1">
    <citation type="journal article" date="2008" name="PLoS Genet.">
        <title>Genomic islands in the pathogenic filamentous fungus Aspergillus fumigatus.</title>
        <authorList>
            <person name="Fedorova N.D."/>
            <person name="Khaldi N."/>
            <person name="Joardar V.S."/>
            <person name="Maiti R."/>
            <person name="Amedeo P."/>
            <person name="Anderson M.J."/>
            <person name="Crabtree J."/>
            <person name="Silva J.C."/>
            <person name="Badger J.H."/>
            <person name="Albarraq A."/>
            <person name="Angiuoli S."/>
            <person name="Bussey H."/>
            <person name="Bowyer P."/>
            <person name="Cotty P.J."/>
            <person name="Dyer P.S."/>
            <person name="Egan A."/>
            <person name="Galens K."/>
            <person name="Fraser-Liggett C.M."/>
            <person name="Haas B.J."/>
            <person name="Inman J.M."/>
            <person name="Kent R."/>
            <person name="Lemieux S."/>
            <person name="Malavazi I."/>
            <person name="Orvis J."/>
            <person name="Roemer T."/>
            <person name="Ronning C.M."/>
            <person name="Sundaram J.P."/>
            <person name="Sutton G."/>
            <person name="Turner G."/>
            <person name="Venter J.C."/>
            <person name="White O.R."/>
            <person name="Whitty B.R."/>
            <person name="Youngman P."/>
            <person name="Wolfe K.H."/>
            <person name="Goldman G.H."/>
            <person name="Wortman J.R."/>
            <person name="Jiang B."/>
            <person name="Denning D.W."/>
            <person name="Nierman W.C."/>
        </authorList>
    </citation>
    <scope>NUCLEOTIDE SEQUENCE [LARGE SCALE GENOMIC DNA]</scope>
    <source>
        <strain evidence="2">CBS 144.89 / FGSC A1163 / CEA10</strain>
    </source>
</reference>
<dbReference type="HOGENOM" id="CLU_1805738_0_0_1"/>
<organism evidence="1 2">
    <name type="scientific">Aspergillus fumigatus (strain CBS 144.89 / FGSC A1163 / CEA10)</name>
    <name type="common">Neosartorya fumigata</name>
    <dbReference type="NCBI Taxonomy" id="451804"/>
    <lineage>
        <taxon>Eukaryota</taxon>
        <taxon>Fungi</taxon>
        <taxon>Dikarya</taxon>
        <taxon>Ascomycota</taxon>
        <taxon>Pezizomycotina</taxon>
        <taxon>Eurotiomycetes</taxon>
        <taxon>Eurotiomycetidae</taxon>
        <taxon>Eurotiales</taxon>
        <taxon>Aspergillaceae</taxon>
        <taxon>Aspergillus</taxon>
        <taxon>Aspergillus subgen. Fumigati</taxon>
    </lineage>
</organism>
<keyword evidence="2" id="KW-1185">Reference proteome</keyword>
<dbReference type="PANTHER" id="PTHR11575">
    <property type="entry name" value="5'-NUCLEOTIDASE-RELATED"/>
    <property type="match status" value="1"/>
</dbReference>
<dbReference type="InterPro" id="IPR006179">
    <property type="entry name" value="5_nucleotidase/apyrase"/>
</dbReference>
<dbReference type="AlphaFoldDB" id="B0YES2"/>